<evidence type="ECO:0000256" key="9">
    <source>
        <dbReference type="ARBA" id="ARBA00023157"/>
    </source>
</evidence>
<feature type="domain" description="Ig-like" evidence="15">
    <location>
        <begin position="342"/>
        <end position="441"/>
    </location>
</feature>
<keyword evidence="9" id="KW-1015">Disulfide bond</keyword>
<dbReference type="InterPro" id="IPR007110">
    <property type="entry name" value="Ig-like_dom"/>
</dbReference>
<keyword evidence="17" id="KW-1185">Reference proteome</keyword>
<feature type="signal peptide" evidence="14">
    <location>
        <begin position="1"/>
        <end position="29"/>
    </location>
</feature>
<proteinExistence type="inferred from homology"/>
<dbReference type="SMART" id="SM00408">
    <property type="entry name" value="IGc2"/>
    <property type="match status" value="7"/>
</dbReference>
<evidence type="ECO:0000256" key="13">
    <source>
        <dbReference type="SAM" id="Phobius"/>
    </source>
</evidence>
<evidence type="ECO:0000256" key="7">
    <source>
        <dbReference type="ARBA" id="ARBA00022989"/>
    </source>
</evidence>
<dbReference type="PANTHER" id="PTHR13771">
    <property type="entry name" value="INTERCELLULAR ADHESION MOLECULE"/>
    <property type="match status" value="1"/>
</dbReference>
<gene>
    <name evidence="16" type="ORF">UPYG_G00100800</name>
</gene>
<dbReference type="InterPro" id="IPR047012">
    <property type="entry name" value="ICAM_VCAM"/>
</dbReference>
<dbReference type="InterPro" id="IPR013783">
    <property type="entry name" value="Ig-like_fold"/>
</dbReference>
<keyword evidence="6" id="KW-0130">Cell adhesion</keyword>
<dbReference type="InterPro" id="IPR003987">
    <property type="entry name" value="ICAM_VCAM_N"/>
</dbReference>
<evidence type="ECO:0000256" key="8">
    <source>
        <dbReference type="ARBA" id="ARBA00023136"/>
    </source>
</evidence>
<dbReference type="SUPFAM" id="SSF48726">
    <property type="entry name" value="Immunoglobulin"/>
    <property type="match status" value="7"/>
</dbReference>
<feature type="region of interest" description="Disordered" evidence="12">
    <location>
        <begin position="396"/>
        <end position="416"/>
    </location>
</feature>
<dbReference type="InterPro" id="IPR036179">
    <property type="entry name" value="Ig-like_dom_sf"/>
</dbReference>
<dbReference type="SMART" id="SM00409">
    <property type="entry name" value="IG"/>
    <property type="match status" value="7"/>
</dbReference>
<dbReference type="Pfam" id="PF03921">
    <property type="entry name" value="ICAM_N"/>
    <property type="match status" value="1"/>
</dbReference>
<evidence type="ECO:0000256" key="6">
    <source>
        <dbReference type="ARBA" id="ARBA00022889"/>
    </source>
</evidence>
<evidence type="ECO:0000313" key="16">
    <source>
        <dbReference type="EMBL" id="KAL0992906.1"/>
    </source>
</evidence>
<comment type="similarity">
    <text evidence="2">Belongs to the immunoglobulin superfamily. ICAM family.</text>
</comment>
<reference evidence="16 17" key="1">
    <citation type="submission" date="2024-06" db="EMBL/GenBank/DDBJ databases">
        <authorList>
            <person name="Pan Q."/>
            <person name="Wen M."/>
            <person name="Jouanno E."/>
            <person name="Zahm M."/>
            <person name="Klopp C."/>
            <person name="Cabau C."/>
            <person name="Louis A."/>
            <person name="Berthelot C."/>
            <person name="Parey E."/>
            <person name="Roest Crollius H."/>
            <person name="Montfort J."/>
            <person name="Robinson-Rechavi M."/>
            <person name="Bouchez O."/>
            <person name="Lampietro C."/>
            <person name="Lopez Roques C."/>
            <person name="Donnadieu C."/>
            <person name="Postlethwait J."/>
            <person name="Bobe J."/>
            <person name="Verreycken H."/>
            <person name="Guiguen Y."/>
        </authorList>
    </citation>
    <scope>NUCLEOTIDE SEQUENCE [LARGE SCALE GENOMIC DNA]</scope>
    <source>
        <strain evidence="16">Up_M1</strain>
        <tissue evidence="16">Testis</tissue>
    </source>
</reference>
<feature type="domain" description="Ig-like" evidence="15">
    <location>
        <begin position="453"/>
        <end position="534"/>
    </location>
</feature>
<dbReference type="InterPro" id="IPR003599">
    <property type="entry name" value="Ig_sub"/>
</dbReference>
<sequence>MDYEQTPQLSLRSTMGLLVLTLIARAADGVCPLDASTLSLKLPEVVVQHGDPLDVNCSMLLRNVPDKSWVSTDNNTHLVPNNVTSVEWDTEAYCTIKLNESLQCNQLSIIVYKTPDSVSISPLNHSGPMVEGNQYQLQCNIQNVAPLQNLVVKWYKGNESIENKTYTNSSNKKPVTESLILTINPSREDDGAQFTCEAELHLGPGGPQTPPTVTSKHQIHVVPSQQQPPMFSTAYPTPGTMTTVQSTVKPKGHRSLLELDPPRAVVRYGDSVSVNCSTSATDPEGMGWEATIGGVGFEEFVTSIIWTVAKLTDWTVETKCYVTLSNGTQPKEVLPVIVYKTPDSVSISPLNHSGPMVEGKEYQLQCNIQNVAPLQNLVVKWYKGNDFIANKTYKDPNKKKPVNKSPTLNITANREDNGTQFRCEAELHLGPEGPQTPPTVTSETLYITVHYGPDIDCSGVKTLDILEGQNLVGHCSVEGNPSPVTRWLKAGKSFEPSTLLSRTDAGPYTITANGLVNISHTVWVNVVYGPEFNCPMVYNITEHEIHNLSCMAEGYPVPDVMWIKDGEMVDFPEKLTNMDAGQYRLYANSSHSTVNHTLDIHVLFKPRDIQELLDTKVDTGSSTQLKCSSSGNPAPEYSWIYHRTPNVRVETKDGVSLLKIVHATGENIGTYTCYVRNTLGNVSKTAMVFVIGAEPVCPIKLSNERVVIKYEDQVSVSCSNTTSAEWITWTIDGVFINDTTWSVESLLQWDIRPNCTANFQGIGTCSKPLHITVYKTPDSVSISPLNHSGPMVEGNQYQLQCKIQNVAPLQNLVVKWYKGNVSIDTKTYRDSSKKKPVNKSLTLTINPSREDDGAQFRCEAELHLGPGGPQTPPTVTSELMNIIVHYAPKFLPDNVKAVLVSAGSNASLVCSAEGNPSPVLNWNYTSADNVILFTVGKQKTVLITRATSANAGIYICTANNSLGLVTRETTVTITDTGSFADHLITILLILLIIFLIFVVIFYLKWKKKHGNYNFTPIPTALPMTEKCNGEGR</sequence>
<evidence type="ECO:0000256" key="3">
    <source>
        <dbReference type="ARBA" id="ARBA00022692"/>
    </source>
</evidence>
<dbReference type="GO" id="GO:0007155">
    <property type="term" value="P:cell adhesion"/>
    <property type="evidence" value="ECO:0007669"/>
    <property type="project" value="UniProtKB-KW"/>
</dbReference>
<feature type="chain" id="PRO_5044860533" description="Ig-like domain-containing protein" evidence="14">
    <location>
        <begin position="30"/>
        <end position="1032"/>
    </location>
</feature>
<keyword evidence="11" id="KW-0393">Immunoglobulin domain</keyword>
<comment type="subcellular location">
    <subcellularLocation>
        <location evidence="1">Membrane</location>
        <topology evidence="1">Single-pass type I membrane protein</topology>
    </subcellularLocation>
</comment>
<comment type="caution">
    <text evidence="16">The sequence shown here is derived from an EMBL/GenBank/DDBJ whole genome shotgun (WGS) entry which is preliminary data.</text>
</comment>
<keyword evidence="7 13" id="KW-1133">Transmembrane helix</keyword>
<dbReference type="Pfam" id="PF07679">
    <property type="entry name" value="I-set"/>
    <property type="match status" value="3"/>
</dbReference>
<feature type="domain" description="Ig-like" evidence="15">
    <location>
        <begin position="115"/>
        <end position="214"/>
    </location>
</feature>
<keyword evidence="4 14" id="KW-0732">Signal</keyword>
<evidence type="ECO:0000256" key="2">
    <source>
        <dbReference type="ARBA" id="ARBA00005925"/>
    </source>
</evidence>
<organism evidence="16 17">
    <name type="scientific">Umbra pygmaea</name>
    <name type="common">Eastern mudminnow</name>
    <dbReference type="NCBI Taxonomy" id="75934"/>
    <lineage>
        <taxon>Eukaryota</taxon>
        <taxon>Metazoa</taxon>
        <taxon>Chordata</taxon>
        <taxon>Craniata</taxon>
        <taxon>Vertebrata</taxon>
        <taxon>Euteleostomi</taxon>
        <taxon>Actinopterygii</taxon>
        <taxon>Neopterygii</taxon>
        <taxon>Teleostei</taxon>
        <taxon>Protacanthopterygii</taxon>
        <taxon>Esociformes</taxon>
        <taxon>Umbridae</taxon>
        <taxon>Umbra</taxon>
    </lineage>
</organism>
<accession>A0ABD0XL26</accession>
<evidence type="ECO:0000256" key="4">
    <source>
        <dbReference type="ARBA" id="ARBA00022729"/>
    </source>
</evidence>
<dbReference type="PROSITE" id="PS50835">
    <property type="entry name" value="IG_LIKE"/>
    <property type="match status" value="7"/>
</dbReference>
<feature type="transmembrane region" description="Helical" evidence="13">
    <location>
        <begin position="983"/>
        <end position="1003"/>
    </location>
</feature>
<evidence type="ECO:0000256" key="11">
    <source>
        <dbReference type="ARBA" id="ARBA00023319"/>
    </source>
</evidence>
<dbReference type="EMBL" id="JAGEUA010000003">
    <property type="protein sequence ID" value="KAL0992906.1"/>
    <property type="molecule type" value="Genomic_DNA"/>
</dbReference>
<keyword evidence="10" id="KW-0325">Glycoprotein</keyword>
<dbReference type="Proteomes" id="UP001557470">
    <property type="component" value="Unassembled WGS sequence"/>
</dbReference>
<keyword evidence="8 13" id="KW-0472">Membrane</keyword>
<feature type="domain" description="Ig-like" evidence="15">
    <location>
        <begin position="888"/>
        <end position="972"/>
    </location>
</feature>
<dbReference type="Gene3D" id="2.60.40.10">
    <property type="entry name" value="Immunoglobulins"/>
    <property type="match status" value="10"/>
</dbReference>
<evidence type="ECO:0000313" key="17">
    <source>
        <dbReference type="Proteomes" id="UP001557470"/>
    </source>
</evidence>
<evidence type="ECO:0000256" key="12">
    <source>
        <dbReference type="SAM" id="MobiDB-lite"/>
    </source>
</evidence>
<feature type="domain" description="Ig-like" evidence="15">
    <location>
        <begin position="777"/>
        <end position="876"/>
    </location>
</feature>
<dbReference type="PRINTS" id="PR01472">
    <property type="entry name" value="ICAMVCAM1"/>
</dbReference>
<dbReference type="InterPro" id="IPR003598">
    <property type="entry name" value="Ig_sub2"/>
</dbReference>
<name>A0ABD0XL26_UMBPY</name>
<evidence type="ECO:0000256" key="5">
    <source>
        <dbReference type="ARBA" id="ARBA00022737"/>
    </source>
</evidence>
<dbReference type="GO" id="GO:0016020">
    <property type="term" value="C:membrane"/>
    <property type="evidence" value="ECO:0007669"/>
    <property type="project" value="UniProtKB-SubCell"/>
</dbReference>
<evidence type="ECO:0000256" key="14">
    <source>
        <dbReference type="SAM" id="SignalP"/>
    </source>
</evidence>
<dbReference type="InterPro" id="IPR013768">
    <property type="entry name" value="ICAM_N"/>
</dbReference>
<keyword evidence="5" id="KW-0677">Repeat</keyword>
<dbReference type="InterPro" id="IPR013098">
    <property type="entry name" value="Ig_I-set"/>
</dbReference>
<keyword evidence="3 13" id="KW-0812">Transmembrane</keyword>
<evidence type="ECO:0000259" key="15">
    <source>
        <dbReference type="PROSITE" id="PS50835"/>
    </source>
</evidence>
<protein>
    <recommendedName>
        <fullName evidence="15">Ig-like domain-containing protein</fullName>
    </recommendedName>
</protein>
<evidence type="ECO:0000256" key="1">
    <source>
        <dbReference type="ARBA" id="ARBA00004479"/>
    </source>
</evidence>
<evidence type="ECO:0000256" key="10">
    <source>
        <dbReference type="ARBA" id="ARBA00023180"/>
    </source>
</evidence>
<dbReference type="AlphaFoldDB" id="A0ABD0XL26"/>
<feature type="domain" description="Ig-like" evidence="15">
    <location>
        <begin position="545"/>
        <end position="595"/>
    </location>
</feature>
<feature type="domain" description="Ig-like" evidence="15">
    <location>
        <begin position="606"/>
        <end position="689"/>
    </location>
</feature>
<dbReference type="PANTHER" id="PTHR13771:SF9">
    <property type="entry name" value="INTERCELLULAR ADHESION MOLECULE 5"/>
    <property type="match status" value="1"/>
</dbReference>